<accession>A0ACB8T451</accession>
<organism evidence="1 2">
    <name type="scientific">Artomyces pyxidatus</name>
    <dbReference type="NCBI Taxonomy" id="48021"/>
    <lineage>
        <taxon>Eukaryota</taxon>
        <taxon>Fungi</taxon>
        <taxon>Dikarya</taxon>
        <taxon>Basidiomycota</taxon>
        <taxon>Agaricomycotina</taxon>
        <taxon>Agaricomycetes</taxon>
        <taxon>Russulales</taxon>
        <taxon>Auriscalpiaceae</taxon>
        <taxon>Artomyces</taxon>
    </lineage>
</organism>
<dbReference type="EMBL" id="MU277204">
    <property type="protein sequence ID" value="KAI0063177.1"/>
    <property type="molecule type" value="Genomic_DNA"/>
</dbReference>
<sequence length="587" mass="64183">MVLKLKLSRSAFYSINLASSANHKAEADAKPTAPKGVFLNVPATTTRAAESDTTPAKAASPVLSSPDAADAPFSVSSPFLTDATLAAPSSNTSSATLVSADPALVRIGEFAPVRLLGEGGFGRVYHVVDRTTGRPYALKVVPKSTLKHASAKLVRREQRVLRALAGEQAFLPLHASWHDTENFYLATEYYPAGDLRAAMRRAKRFNPLAAKFYTAELLLALETLHSAGIVHRDVKPENILVDAEGHLVLADFGLAKMFKFGKRVVTNASPASGELGKKGAEFTKSACGTLRYMAPETLMGKPYSYGVDLWAVGVILYMMLFGHCPYGKNIPKKEFKEAVLKQPLTFRPGVLDAVTQDFLEKLLTKDPEARPSIAEVKKHPYFANVDWVALGARKLRAPRLPSIRTSKIVTPDEPITIGAGATSYGASDDPYPEFTFMSYDFRDGKAGISIKYLEAPTPTAELEPLAITLSPRVDSPLSVPSPHREDQARWRLKVFFLRVFQQRAEEKALAARPGPAANTAVDVNVCGFSEWTSVGPRSMLDALAQVDVDHNESSGSFNVLERLKWWFRRQRVQAVRHEGSRGLDLDC</sequence>
<comment type="caution">
    <text evidence="1">The sequence shown here is derived from an EMBL/GenBank/DDBJ whole genome shotgun (WGS) entry which is preliminary data.</text>
</comment>
<name>A0ACB8T451_9AGAM</name>
<evidence type="ECO:0000313" key="2">
    <source>
        <dbReference type="Proteomes" id="UP000814140"/>
    </source>
</evidence>
<gene>
    <name evidence="1" type="ORF">BV25DRAFT_1915499</name>
</gene>
<protein>
    <submittedName>
        <fullName evidence="1">Kinase-like protein</fullName>
    </submittedName>
</protein>
<evidence type="ECO:0000313" key="1">
    <source>
        <dbReference type="EMBL" id="KAI0063177.1"/>
    </source>
</evidence>
<reference evidence="1" key="1">
    <citation type="submission" date="2021-03" db="EMBL/GenBank/DDBJ databases">
        <authorList>
            <consortium name="DOE Joint Genome Institute"/>
            <person name="Ahrendt S."/>
            <person name="Looney B.P."/>
            <person name="Miyauchi S."/>
            <person name="Morin E."/>
            <person name="Drula E."/>
            <person name="Courty P.E."/>
            <person name="Chicoki N."/>
            <person name="Fauchery L."/>
            <person name="Kohler A."/>
            <person name="Kuo A."/>
            <person name="Labutti K."/>
            <person name="Pangilinan J."/>
            <person name="Lipzen A."/>
            <person name="Riley R."/>
            <person name="Andreopoulos W."/>
            <person name="He G."/>
            <person name="Johnson J."/>
            <person name="Barry K.W."/>
            <person name="Grigoriev I.V."/>
            <person name="Nagy L."/>
            <person name="Hibbett D."/>
            <person name="Henrissat B."/>
            <person name="Matheny P.B."/>
            <person name="Labbe J."/>
            <person name="Martin F."/>
        </authorList>
    </citation>
    <scope>NUCLEOTIDE SEQUENCE</scope>
    <source>
        <strain evidence="1">HHB10654</strain>
    </source>
</reference>
<dbReference type="Proteomes" id="UP000814140">
    <property type="component" value="Unassembled WGS sequence"/>
</dbReference>
<keyword evidence="2" id="KW-1185">Reference proteome</keyword>
<proteinExistence type="predicted"/>
<reference evidence="1" key="2">
    <citation type="journal article" date="2022" name="New Phytol.">
        <title>Evolutionary transition to the ectomycorrhizal habit in the genomes of a hyperdiverse lineage of mushroom-forming fungi.</title>
        <authorList>
            <person name="Looney B."/>
            <person name="Miyauchi S."/>
            <person name="Morin E."/>
            <person name="Drula E."/>
            <person name="Courty P.E."/>
            <person name="Kohler A."/>
            <person name="Kuo A."/>
            <person name="LaButti K."/>
            <person name="Pangilinan J."/>
            <person name="Lipzen A."/>
            <person name="Riley R."/>
            <person name="Andreopoulos W."/>
            <person name="He G."/>
            <person name="Johnson J."/>
            <person name="Nolan M."/>
            <person name="Tritt A."/>
            <person name="Barry K.W."/>
            <person name="Grigoriev I.V."/>
            <person name="Nagy L.G."/>
            <person name="Hibbett D."/>
            <person name="Henrissat B."/>
            <person name="Matheny P.B."/>
            <person name="Labbe J."/>
            <person name="Martin F.M."/>
        </authorList>
    </citation>
    <scope>NUCLEOTIDE SEQUENCE</scope>
    <source>
        <strain evidence="1">HHB10654</strain>
    </source>
</reference>